<dbReference type="AlphaFoldDB" id="A0A1H6DJQ9"/>
<dbReference type="SUPFAM" id="SSF54427">
    <property type="entry name" value="NTF2-like"/>
    <property type="match status" value="1"/>
</dbReference>
<dbReference type="OrthoDB" id="9799036at2"/>
<dbReference type="InterPro" id="IPR050563">
    <property type="entry name" value="4-hydroxybenzoyl-CoA_TE"/>
</dbReference>
<feature type="domain" description="Thioesterase" evidence="3">
    <location>
        <begin position="157"/>
        <end position="238"/>
    </location>
</feature>
<comment type="similarity">
    <text evidence="1">Belongs to the 4-hydroxybenzoyl-CoA thioesterase family.</text>
</comment>
<dbReference type="CDD" id="cd00586">
    <property type="entry name" value="4HBT"/>
    <property type="match status" value="1"/>
</dbReference>
<dbReference type="Gene3D" id="3.10.450.50">
    <property type="match status" value="1"/>
</dbReference>
<protein>
    <submittedName>
        <fullName evidence="5">Acyl-CoA thioester hydrolase, YbgC/YbaW family</fullName>
    </submittedName>
</protein>
<evidence type="ECO:0000313" key="5">
    <source>
        <dbReference type="EMBL" id="SEG84886.1"/>
    </source>
</evidence>
<evidence type="ECO:0000256" key="1">
    <source>
        <dbReference type="ARBA" id="ARBA00005953"/>
    </source>
</evidence>
<name>A0A1H6DJQ9_9ACTN</name>
<dbReference type="InterPro" id="IPR037401">
    <property type="entry name" value="SnoaL-like"/>
</dbReference>
<dbReference type="InterPro" id="IPR006683">
    <property type="entry name" value="Thioestr_dom"/>
</dbReference>
<dbReference type="Gene3D" id="3.10.129.10">
    <property type="entry name" value="Hotdog Thioesterase"/>
    <property type="match status" value="1"/>
</dbReference>
<sequence>MRQDEAWQLLDRLHQAQNAFYQGGDAAALREVLAEDVVWHVPGRSAVSGDHRGIDAVLGYFARRRELAGRSFRLAGRQVLVGDGDRIAAVTDGHAVIDGQEFTWPALALYQVRHGRIAACRLLPFDVEEFDAIWADRAAGPAHEAPLRVRPRHCDAQGMVHASRYYEFFEDAFVGWLDEHAGGYARLREAGTDLVVVSSGCDHGAPARLDDRLTVRVRPVRVGRTSLTMSFTVHRRETVIVTGQTAYVAVGKGKGSVPLPEPLRAVLHSPPTG</sequence>
<dbReference type="EMBL" id="FNVO01000017">
    <property type="protein sequence ID" value="SEG84886.1"/>
    <property type="molecule type" value="Genomic_DNA"/>
</dbReference>
<dbReference type="GO" id="GO:0047617">
    <property type="term" value="F:fatty acyl-CoA hydrolase activity"/>
    <property type="evidence" value="ECO:0007669"/>
    <property type="project" value="TreeGrafter"/>
</dbReference>
<evidence type="ECO:0000313" key="6">
    <source>
        <dbReference type="Proteomes" id="UP000236723"/>
    </source>
</evidence>
<keyword evidence="6" id="KW-1185">Reference proteome</keyword>
<organism evidence="5 6">
    <name type="scientific">Thermomonospora echinospora</name>
    <dbReference type="NCBI Taxonomy" id="1992"/>
    <lineage>
        <taxon>Bacteria</taxon>
        <taxon>Bacillati</taxon>
        <taxon>Actinomycetota</taxon>
        <taxon>Actinomycetes</taxon>
        <taxon>Streptosporangiales</taxon>
        <taxon>Thermomonosporaceae</taxon>
        <taxon>Thermomonospora</taxon>
    </lineage>
</organism>
<dbReference type="RefSeq" id="WP_160147135.1">
    <property type="nucleotide sequence ID" value="NZ_FNVO01000017.1"/>
</dbReference>
<dbReference type="Pfam" id="PF03061">
    <property type="entry name" value="4HBT"/>
    <property type="match status" value="1"/>
</dbReference>
<dbReference type="Proteomes" id="UP000236723">
    <property type="component" value="Unassembled WGS sequence"/>
</dbReference>
<evidence type="ECO:0000259" key="4">
    <source>
        <dbReference type="Pfam" id="PF12680"/>
    </source>
</evidence>
<gene>
    <name evidence="5" type="ORF">SAMN04489712_11786</name>
</gene>
<dbReference type="InterPro" id="IPR032710">
    <property type="entry name" value="NTF2-like_dom_sf"/>
</dbReference>
<reference evidence="6" key="1">
    <citation type="submission" date="2016-10" db="EMBL/GenBank/DDBJ databases">
        <authorList>
            <person name="Varghese N."/>
            <person name="Submissions S."/>
        </authorList>
    </citation>
    <scope>NUCLEOTIDE SEQUENCE [LARGE SCALE GENOMIC DNA]</scope>
    <source>
        <strain evidence="6">DSM 43163</strain>
    </source>
</reference>
<dbReference type="PANTHER" id="PTHR31793">
    <property type="entry name" value="4-HYDROXYBENZOYL-COA THIOESTERASE FAMILY MEMBER"/>
    <property type="match status" value="1"/>
</dbReference>
<evidence type="ECO:0000256" key="2">
    <source>
        <dbReference type="ARBA" id="ARBA00022801"/>
    </source>
</evidence>
<proteinExistence type="inferred from homology"/>
<accession>A0A1H6DJQ9</accession>
<dbReference type="SUPFAM" id="SSF54637">
    <property type="entry name" value="Thioesterase/thiol ester dehydrase-isomerase"/>
    <property type="match status" value="1"/>
</dbReference>
<dbReference type="InterPro" id="IPR029069">
    <property type="entry name" value="HotDog_dom_sf"/>
</dbReference>
<dbReference type="Pfam" id="PF12680">
    <property type="entry name" value="SnoaL_2"/>
    <property type="match status" value="1"/>
</dbReference>
<keyword evidence="2 5" id="KW-0378">Hydrolase</keyword>
<dbReference type="PANTHER" id="PTHR31793:SF27">
    <property type="entry name" value="NOVEL THIOESTERASE SUPERFAMILY DOMAIN AND SAPOSIN A-TYPE DOMAIN CONTAINING PROTEIN (0610012H03RIK)"/>
    <property type="match status" value="1"/>
</dbReference>
<evidence type="ECO:0000259" key="3">
    <source>
        <dbReference type="Pfam" id="PF03061"/>
    </source>
</evidence>
<feature type="domain" description="SnoaL-like" evidence="4">
    <location>
        <begin position="19"/>
        <end position="118"/>
    </location>
</feature>